<evidence type="ECO:0000256" key="6">
    <source>
        <dbReference type="ARBA" id="ARBA00023136"/>
    </source>
</evidence>
<evidence type="ECO:0000313" key="10">
    <source>
        <dbReference type="Proteomes" id="UP000190235"/>
    </source>
</evidence>
<dbReference type="InterPro" id="IPR003423">
    <property type="entry name" value="OMP_efflux"/>
</dbReference>
<dbReference type="OrthoDB" id="367883at2"/>
<dbReference type="Proteomes" id="UP000190235">
    <property type="component" value="Chromosome I"/>
</dbReference>
<dbReference type="STRING" id="143223.SAMN05878281_1548"/>
<dbReference type="GO" id="GO:0015562">
    <property type="term" value="F:efflux transmembrane transporter activity"/>
    <property type="evidence" value="ECO:0007669"/>
    <property type="project" value="InterPro"/>
</dbReference>
<sequence>MKKLIVCFLLGINFLSAQESDLLTLKDAINYALENKAEAEKARLEIKRGDAQIAEVRSAALPQLSISGNTNFNPLLQENVLPGEIFGMPGENVRVAFGQKWTSNVNAQFSQVLFNQSVFTGLKAAKSTREFYIINAQLTEEEIIEKVATSYYQVYETQQMLENLNKNLEITRETVTIIEGLYDNGLAKKIDYDRSRVALNNLSANRQQLINALQLSENALKFMIGMPGDVPVVLPEESFSPLFLPETVQEGMQERTEITLLNKQVELLNYQKAATNAEYYPTASLTANYGYLGQGPEVPLWNGEDKGVFWSDFSAIGINIQIPVFNGFATRARVKQNQIDIEQAQLDIKDTKLAMELAYDNAMSQLENSWITIENQQENAQLAEEVLTDTQNNYENGLATLTDLLDAERALADARNNLTNAQLDYRLAEIEVLKSQGKLRTLNNN</sequence>
<keyword evidence="6" id="KW-0472">Membrane</keyword>
<dbReference type="EMBL" id="LT670848">
    <property type="protein sequence ID" value="SHM67568.1"/>
    <property type="molecule type" value="Genomic_DNA"/>
</dbReference>
<dbReference type="PANTHER" id="PTHR30026:SF20">
    <property type="entry name" value="OUTER MEMBRANE PROTEIN TOLC"/>
    <property type="match status" value="1"/>
</dbReference>
<dbReference type="GO" id="GO:0015288">
    <property type="term" value="F:porin activity"/>
    <property type="evidence" value="ECO:0007669"/>
    <property type="project" value="TreeGrafter"/>
</dbReference>
<evidence type="ECO:0000256" key="7">
    <source>
        <dbReference type="ARBA" id="ARBA00023237"/>
    </source>
</evidence>
<accession>A0A1M7KQE7</accession>
<dbReference type="InterPro" id="IPR051906">
    <property type="entry name" value="TolC-like"/>
</dbReference>
<proteinExistence type="inferred from homology"/>
<dbReference type="AlphaFoldDB" id="A0A1M7KQE7"/>
<keyword evidence="5" id="KW-0812">Transmembrane</keyword>
<organism evidence="9 10">
    <name type="scientific">Salegentibacter salegens</name>
    <dbReference type="NCBI Taxonomy" id="143223"/>
    <lineage>
        <taxon>Bacteria</taxon>
        <taxon>Pseudomonadati</taxon>
        <taxon>Bacteroidota</taxon>
        <taxon>Flavobacteriia</taxon>
        <taxon>Flavobacteriales</taxon>
        <taxon>Flavobacteriaceae</taxon>
        <taxon>Salegentibacter</taxon>
    </lineage>
</organism>
<dbReference type="GO" id="GO:0009279">
    <property type="term" value="C:cell outer membrane"/>
    <property type="evidence" value="ECO:0007669"/>
    <property type="project" value="UniProtKB-SubCell"/>
</dbReference>
<evidence type="ECO:0000256" key="4">
    <source>
        <dbReference type="ARBA" id="ARBA00022452"/>
    </source>
</evidence>
<dbReference type="SUPFAM" id="SSF56954">
    <property type="entry name" value="Outer membrane efflux proteins (OEP)"/>
    <property type="match status" value="1"/>
</dbReference>
<evidence type="ECO:0000313" key="9">
    <source>
        <dbReference type="EMBL" id="SHM67568.1"/>
    </source>
</evidence>
<evidence type="ECO:0000256" key="3">
    <source>
        <dbReference type="ARBA" id="ARBA00022448"/>
    </source>
</evidence>
<comment type="similarity">
    <text evidence="2">Belongs to the outer membrane factor (OMF) (TC 1.B.17) family.</text>
</comment>
<dbReference type="PANTHER" id="PTHR30026">
    <property type="entry name" value="OUTER MEMBRANE PROTEIN TOLC"/>
    <property type="match status" value="1"/>
</dbReference>
<evidence type="ECO:0000256" key="1">
    <source>
        <dbReference type="ARBA" id="ARBA00004442"/>
    </source>
</evidence>
<keyword evidence="8" id="KW-0175">Coiled coil</keyword>
<feature type="coiled-coil region" evidence="8">
    <location>
        <begin position="373"/>
        <end position="431"/>
    </location>
</feature>
<keyword evidence="4" id="KW-1134">Transmembrane beta strand</keyword>
<dbReference type="Gene3D" id="1.20.1600.10">
    <property type="entry name" value="Outer membrane efflux proteins (OEP)"/>
    <property type="match status" value="1"/>
</dbReference>
<reference evidence="10" key="1">
    <citation type="submission" date="2016-11" db="EMBL/GenBank/DDBJ databases">
        <authorList>
            <person name="Varghese N."/>
            <person name="Submissions S."/>
        </authorList>
    </citation>
    <scope>NUCLEOTIDE SEQUENCE [LARGE SCALE GENOMIC DNA]</scope>
    <source>
        <strain evidence="10">ACAM 48</strain>
    </source>
</reference>
<protein>
    <submittedName>
        <fullName evidence="9">Outer membrane protein TolC</fullName>
    </submittedName>
</protein>
<comment type="subcellular location">
    <subcellularLocation>
        <location evidence="1">Cell outer membrane</location>
    </subcellularLocation>
</comment>
<name>A0A1M7KQE7_9FLAO</name>
<gene>
    <name evidence="9" type="ORF">SAMN05878281_1548</name>
</gene>
<evidence type="ECO:0000256" key="8">
    <source>
        <dbReference type="SAM" id="Coils"/>
    </source>
</evidence>
<dbReference type="RefSeq" id="WP_079734717.1">
    <property type="nucleotide sequence ID" value="NZ_LT670848.1"/>
</dbReference>
<evidence type="ECO:0000256" key="2">
    <source>
        <dbReference type="ARBA" id="ARBA00007613"/>
    </source>
</evidence>
<keyword evidence="3" id="KW-0813">Transport</keyword>
<dbReference type="GO" id="GO:1990281">
    <property type="term" value="C:efflux pump complex"/>
    <property type="evidence" value="ECO:0007669"/>
    <property type="project" value="TreeGrafter"/>
</dbReference>
<keyword evidence="10" id="KW-1185">Reference proteome</keyword>
<keyword evidence="7" id="KW-0998">Cell outer membrane</keyword>
<evidence type="ECO:0000256" key="5">
    <source>
        <dbReference type="ARBA" id="ARBA00022692"/>
    </source>
</evidence>
<dbReference type="Pfam" id="PF02321">
    <property type="entry name" value="OEP"/>
    <property type="match status" value="2"/>
</dbReference>